<sequence length="453" mass="51263">MRAVVFSLLTILLVFSPFTQVLAEERMNQEKVNHTFQIVEETTLSEVEKAFIEKVKKVEGKHQFGDLYVISLGEKPNSGYTLEFIKPEQTLEQLKLHFKEGYPEKDKYYQDVMVYPYVVGKLQLPPYTTLSLIDQNNLSLFNKKTNGFDFWETRSITDSQKEWTVNFNRSMNQKIVNKFYNIYIETLENGSLVTHPTSIVYDKKNKKSVKIKPSDRYEYGAVYLLSIENKLKNGKKIVIPFHLKEGLSLNYEFSKELQGWSGEFSDLPVDYDQELYGLEFAHKSIPGESNKGLYLSGQNSSDDLFMFAKKKVGKSEGLLPNTTYLVDMEISFYTSADPGLIGIGGAPGESVYVKAGASTKEPKVVQVNGDWRMNINKGEQASSGKEAVVVGDVAKIEATGDEKYTNKTLSTAEPIEVKTNGNGELWLFFGTDSGFEGRTSLYYNNVKVTILKK</sequence>
<keyword evidence="3" id="KW-0378">Hydrolase</keyword>
<dbReference type="InterPro" id="IPR025748">
    <property type="entry name" value="PrcB_C_dom"/>
</dbReference>
<feature type="chain" id="PRO_5047031227" evidence="1">
    <location>
        <begin position="24"/>
        <end position="453"/>
    </location>
</feature>
<accession>A0ABW6KEK0</accession>
<dbReference type="Proteomes" id="UP001601059">
    <property type="component" value="Unassembled WGS sequence"/>
</dbReference>
<name>A0ABW6KEK0_9BACI</name>
<dbReference type="EMBL" id="JBIACK010000005">
    <property type="protein sequence ID" value="MFE8701325.1"/>
    <property type="molecule type" value="Genomic_DNA"/>
</dbReference>
<dbReference type="Pfam" id="PF14343">
    <property type="entry name" value="PrcB_C"/>
    <property type="match status" value="1"/>
</dbReference>
<evidence type="ECO:0000259" key="2">
    <source>
        <dbReference type="Pfam" id="PF14343"/>
    </source>
</evidence>
<evidence type="ECO:0000256" key="1">
    <source>
        <dbReference type="SAM" id="SignalP"/>
    </source>
</evidence>
<comment type="caution">
    <text evidence="3">The sequence shown here is derived from an EMBL/GenBank/DDBJ whole genome shotgun (WGS) entry which is preliminary data.</text>
</comment>
<feature type="signal peptide" evidence="1">
    <location>
        <begin position="1"/>
        <end position="23"/>
    </location>
</feature>
<keyword evidence="3" id="KW-0645">Protease</keyword>
<evidence type="ECO:0000313" key="4">
    <source>
        <dbReference type="Proteomes" id="UP001601059"/>
    </source>
</evidence>
<evidence type="ECO:0000313" key="3">
    <source>
        <dbReference type="EMBL" id="MFE8701325.1"/>
    </source>
</evidence>
<keyword evidence="1" id="KW-0732">Signal</keyword>
<gene>
    <name evidence="3" type="ORF">ACFYKX_12035</name>
</gene>
<dbReference type="GO" id="GO:0008233">
    <property type="term" value="F:peptidase activity"/>
    <property type="evidence" value="ECO:0007669"/>
    <property type="project" value="UniProtKB-KW"/>
</dbReference>
<dbReference type="RefSeq" id="WP_389361253.1">
    <property type="nucleotide sequence ID" value="NZ_JBIACK010000005.1"/>
</dbReference>
<reference evidence="3 4" key="1">
    <citation type="submission" date="2024-08" db="EMBL/GenBank/DDBJ databases">
        <title>Two novel Cytobacillus novel species.</title>
        <authorList>
            <person name="Liu G."/>
        </authorList>
    </citation>
    <scope>NUCLEOTIDE SEQUENCE [LARGE SCALE GENOMIC DNA]</scope>
    <source>
        <strain evidence="3 4">FJAT-54145</strain>
    </source>
</reference>
<dbReference type="GO" id="GO:0006508">
    <property type="term" value="P:proteolysis"/>
    <property type="evidence" value="ECO:0007669"/>
    <property type="project" value="UniProtKB-KW"/>
</dbReference>
<proteinExistence type="predicted"/>
<protein>
    <submittedName>
        <fullName evidence="3">Protease complex subunit PrcB family protein</fullName>
    </submittedName>
</protein>
<keyword evidence="4" id="KW-1185">Reference proteome</keyword>
<feature type="domain" description="PrcB C-terminal" evidence="2">
    <location>
        <begin position="69"/>
        <end position="121"/>
    </location>
</feature>
<organism evidence="3 4">
    <name type="scientific">Cytobacillus spartinae</name>
    <dbReference type="NCBI Taxonomy" id="3299023"/>
    <lineage>
        <taxon>Bacteria</taxon>
        <taxon>Bacillati</taxon>
        <taxon>Bacillota</taxon>
        <taxon>Bacilli</taxon>
        <taxon>Bacillales</taxon>
        <taxon>Bacillaceae</taxon>
        <taxon>Cytobacillus</taxon>
    </lineage>
</organism>